<sequence length="145" mass="15306">MLHKRFLRSVLAAALLLPAVAATGAAPAAAEPAEPQPRGVLVMTASHGEKPSPHANRVLLTCDPTGGTHPYAETACTRLAAVDGDIAAVSVGPDRPCYLIYAPITVTAKGFWDGQPVRYRETFPNDCVLEVEKGALFRFAPGGER</sequence>
<dbReference type="GO" id="GO:0005576">
    <property type="term" value="C:extracellular region"/>
    <property type="evidence" value="ECO:0007669"/>
    <property type="project" value="UniProtKB-SubCell"/>
</dbReference>
<evidence type="ECO:0000259" key="10">
    <source>
        <dbReference type="Pfam" id="PF00720"/>
    </source>
</evidence>
<evidence type="ECO:0000256" key="9">
    <source>
        <dbReference type="SAM" id="SignalP"/>
    </source>
</evidence>
<dbReference type="InterPro" id="IPR000691">
    <property type="entry name" value="Prot_inh_I16_SSI"/>
</dbReference>
<dbReference type="RefSeq" id="WP_243859491.1">
    <property type="nucleotide sequence ID" value="NZ_FOWW01000003.1"/>
</dbReference>
<dbReference type="PROSITE" id="PS00999">
    <property type="entry name" value="SSI"/>
    <property type="match status" value="1"/>
</dbReference>
<dbReference type="Pfam" id="PF00720">
    <property type="entry name" value="SSI"/>
    <property type="match status" value="1"/>
</dbReference>
<dbReference type="SUPFAM" id="SSF55399">
    <property type="entry name" value="Subtilisin inhibitor"/>
    <property type="match status" value="1"/>
</dbReference>
<evidence type="ECO:0000313" key="12">
    <source>
        <dbReference type="Proteomes" id="UP000198727"/>
    </source>
</evidence>
<proteinExistence type="inferred from homology"/>
<evidence type="ECO:0000256" key="8">
    <source>
        <dbReference type="RuleBase" id="RU003471"/>
    </source>
</evidence>
<name>A0A1I5SSP9_9PSEU</name>
<evidence type="ECO:0000256" key="5">
    <source>
        <dbReference type="ARBA" id="ARBA00022690"/>
    </source>
</evidence>
<protein>
    <submittedName>
        <fullName evidence="11">Subtilisin inhibitor-like</fullName>
    </submittedName>
</protein>
<comment type="similarity">
    <text evidence="2 8">Belongs to the protease inhibitor I16 (SSI) family.</text>
</comment>
<evidence type="ECO:0000313" key="11">
    <source>
        <dbReference type="EMBL" id="SFP73802.1"/>
    </source>
</evidence>
<gene>
    <name evidence="11" type="ORF">SAMN05421810_103258</name>
</gene>
<evidence type="ECO:0000256" key="7">
    <source>
        <dbReference type="ARBA" id="ARBA00023157"/>
    </source>
</evidence>
<dbReference type="PRINTS" id="PR00294">
    <property type="entry name" value="SSBTLNINHBTR"/>
</dbReference>
<feature type="signal peptide" evidence="9">
    <location>
        <begin position="1"/>
        <end position="21"/>
    </location>
</feature>
<dbReference type="EMBL" id="FOWW01000003">
    <property type="protein sequence ID" value="SFP73802.1"/>
    <property type="molecule type" value="Genomic_DNA"/>
</dbReference>
<evidence type="ECO:0000256" key="3">
    <source>
        <dbReference type="ARBA" id="ARBA00011738"/>
    </source>
</evidence>
<evidence type="ECO:0000256" key="6">
    <source>
        <dbReference type="ARBA" id="ARBA00022900"/>
    </source>
</evidence>
<reference evidence="12" key="1">
    <citation type="submission" date="2016-10" db="EMBL/GenBank/DDBJ databases">
        <authorList>
            <person name="Varghese N."/>
            <person name="Submissions S."/>
        </authorList>
    </citation>
    <scope>NUCLEOTIDE SEQUENCE [LARGE SCALE GENOMIC DNA]</scope>
    <source>
        <strain evidence="12">CGMCC 4.5579</strain>
    </source>
</reference>
<comment type="subcellular location">
    <subcellularLocation>
        <location evidence="1">Secreted</location>
    </subcellularLocation>
</comment>
<evidence type="ECO:0000256" key="1">
    <source>
        <dbReference type="ARBA" id="ARBA00004613"/>
    </source>
</evidence>
<comment type="subunit">
    <text evidence="3">Homodimer.</text>
</comment>
<keyword evidence="4" id="KW-0964">Secreted</keyword>
<keyword evidence="7" id="KW-1015">Disulfide bond</keyword>
<dbReference type="InterPro" id="IPR023549">
    <property type="entry name" value="Subtilisin_inhibitor"/>
</dbReference>
<keyword evidence="6 8" id="KW-0722">Serine protease inhibitor</keyword>
<feature type="domain" description="Subtilisin inhibitor" evidence="10">
    <location>
        <begin position="40"/>
        <end position="125"/>
    </location>
</feature>
<keyword evidence="12" id="KW-1185">Reference proteome</keyword>
<organism evidence="11 12">
    <name type="scientific">Amycolatopsis arida</name>
    <dbReference type="NCBI Taxonomy" id="587909"/>
    <lineage>
        <taxon>Bacteria</taxon>
        <taxon>Bacillati</taxon>
        <taxon>Actinomycetota</taxon>
        <taxon>Actinomycetes</taxon>
        <taxon>Pseudonocardiales</taxon>
        <taxon>Pseudonocardiaceae</taxon>
        <taxon>Amycolatopsis</taxon>
    </lineage>
</organism>
<feature type="chain" id="PRO_5039287595" evidence="9">
    <location>
        <begin position="22"/>
        <end position="145"/>
    </location>
</feature>
<keyword evidence="5 8" id="KW-0646">Protease inhibitor</keyword>
<keyword evidence="9" id="KW-0732">Signal</keyword>
<dbReference type="Proteomes" id="UP000198727">
    <property type="component" value="Unassembled WGS sequence"/>
</dbReference>
<dbReference type="Gene3D" id="3.30.350.10">
    <property type="entry name" value="Subtilisin inhibitor-like"/>
    <property type="match status" value="1"/>
</dbReference>
<dbReference type="AlphaFoldDB" id="A0A1I5SSP9"/>
<dbReference type="InterPro" id="IPR020054">
    <property type="entry name" value="Prot_inh_SSI_I16_CS"/>
</dbReference>
<dbReference type="STRING" id="587909.SAMN05421810_103258"/>
<dbReference type="InterPro" id="IPR036819">
    <property type="entry name" value="Subtilisin_inhibitor-like_sf"/>
</dbReference>
<evidence type="ECO:0000256" key="2">
    <source>
        <dbReference type="ARBA" id="ARBA00010472"/>
    </source>
</evidence>
<evidence type="ECO:0000256" key="4">
    <source>
        <dbReference type="ARBA" id="ARBA00022525"/>
    </source>
</evidence>
<accession>A0A1I5SSP9</accession>
<dbReference type="GO" id="GO:0004867">
    <property type="term" value="F:serine-type endopeptidase inhibitor activity"/>
    <property type="evidence" value="ECO:0007669"/>
    <property type="project" value="UniProtKB-KW"/>
</dbReference>